<feature type="domain" description="HTH lysR-type" evidence="5">
    <location>
        <begin position="1"/>
        <end position="58"/>
    </location>
</feature>
<keyword evidence="2" id="KW-0805">Transcription regulation</keyword>
<dbReference type="InterPro" id="IPR005119">
    <property type="entry name" value="LysR_subst-bd"/>
</dbReference>
<name>A0A934N7N0_9GAMM</name>
<dbReference type="PANTHER" id="PTHR30126">
    <property type="entry name" value="HTH-TYPE TRANSCRIPTIONAL REGULATOR"/>
    <property type="match status" value="1"/>
</dbReference>
<dbReference type="Gene3D" id="3.40.190.290">
    <property type="match status" value="1"/>
</dbReference>
<keyword evidence="3" id="KW-0238">DNA-binding</keyword>
<dbReference type="PRINTS" id="PR00039">
    <property type="entry name" value="HTHLYSR"/>
</dbReference>
<dbReference type="CDD" id="cd05466">
    <property type="entry name" value="PBP2_LTTR_substrate"/>
    <property type="match status" value="1"/>
</dbReference>
<evidence type="ECO:0000313" key="7">
    <source>
        <dbReference type="Proteomes" id="UP000628710"/>
    </source>
</evidence>
<dbReference type="SUPFAM" id="SSF46785">
    <property type="entry name" value="Winged helix' DNA-binding domain"/>
    <property type="match status" value="1"/>
</dbReference>
<dbReference type="GO" id="GO:0003700">
    <property type="term" value="F:DNA-binding transcription factor activity"/>
    <property type="evidence" value="ECO:0007669"/>
    <property type="project" value="InterPro"/>
</dbReference>
<dbReference type="PANTHER" id="PTHR30126:SF40">
    <property type="entry name" value="HTH-TYPE TRANSCRIPTIONAL REGULATOR GLTR"/>
    <property type="match status" value="1"/>
</dbReference>
<evidence type="ECO:0000259" key="5">
    <source>
        <dbReference type="PROSITE" id="PS50931"/>
    </source>
</evidence>
<evidence type="ECO:0000256" key="1">
    <source>
        <dbReference type="ARBA" id="ARBA00009437"/>
    </source>
</evidence>
<dbReference type="InterPro" id="IPR036390">
    <property type="entry name" value="WH_DNA-bd_sf"/>
</dbReference>
<dbReference type="Pfam" id="PF00126">
    <property type="entry name" value="HTH_1"/>
    <property type="match status" value="1"/>
</dbReference>
<dbReference type="Proteomes" id="UP000628710">
    <property type="component" value="Unassembled WGS sequence"/>
</dbReference>
<dbReference type="Gene3D" id="1.10.10.10">
    <property type="entry name" value="Winged helix-like DNA-binding domain superfamily/Winged helix DNA-binding domain"/>
    <property type="match status" value="1"/>
</dbReference>
<organism evidence="6 7">
    <name type="scientific">Marinomonas transparens</name>
    <dbReference type="NCBI Taxonomy" id="2795388"/>
    <lineage>
        <taxon>Bacteria</taxon>
        <taxon>Pseudomonadati</taxon>
        <taxon>Pseudomonadota</taxon>
        <taxon>Gammaproteobacteria</taxon>
        <taxon>Oceanospirillales</taxon>
        <taxon>Oceanospirillaceae</taxon>
        <taxon>Marinomonas</taxon>
    </lineage>
</organism>
<protein>
    <submittedName>
        <fullName evidence="6">LysR family transcriptional regulator</fullName>
    </submittedName>
</protein>
<dbReference type="InterPro" id="IPR036388">
    <property type="entry name" value="WH-like_DNA-bd_sf"/>
</dbReference>
<dbReference type="PROSITE" id="PS50931">
    <property type="entry name" value="HTH_LYSR"/>
    <property type="match status" value="1"/>
</dbReference>
<dbReference type="Pfam" id="PF03466">
    <property type="entry name" value="LysR_substrate"/>
    <property type="match status" value="1"/>
</dbReference>
<keyword evidence="4" id="KW-0804">Transcription</keyword>
<evidence type="ECO:0000256" key="3">
    <source>
        <dbReference type="ARBA" id="ARBA00023125"/>
    </source>
</evidence>
<accession>A0A934N7N0</accession>
<evidence type="ECO:0000256" key="2">
    <source>
        <dbReference type="ARBA" id="ARBA00023015"/>
    </source>
</evidence>
<gene>
    <name evidence="6" type="ORF">I8J31_16250</name>
</gene>
<sequence>MDPKHLIYLVTILDKGSITSASEYLSVAQPTLTRAMATLEMQAGTKLFLRSRYGVKSTEMGEVLAREGRAVIHAMNLAKEKISSQKLGLRTELRIATGPLLGMGVMPEILERMTGENPNISLTVLAVAPGLGIEALQEDKFDVLLAPSPDDRFLEGIHKVLIKEDEIGIFCGKNHPLAKKKNLEVKDFEAADWLSLGIASRFEEQVLEFLVTYGIEKIRTKVVFRNDAAMLIKLLSRGRHLAVLPKISVLAADDASLVELNIRFDLKISRDVYMWTRASVLRQPAFLAFEKVIKDVFESLK</sequence>
<dbReference type="SUPFAM" id="SSF53850">
    <property type="entry name" value="Periplasmic binding protein-like II"/>
    <property type="match status" value="1"/>
</dbReference>
<dbReference type="RefSeq" id="WP_199469637.1">
    <property type="nucleotide sequence ID" value="NZ_JAEMNX010000022.1"/>
</dbReference>
<evidence type="ECO:0000313" key="6">
    <source>
        <dbReference type="EMBL" id="MBJ7539231.1"/>
    </source>
</evidence>
<comment type="caution">
    <text evidence="6">The sequence shown here is derived from an EMBL/GenBank/DDBJ whole genome shotgun (WGS) entry which is preliminary data.</text>
</comment>
<keyword evidence="7" id="KW-1185">Reference proteome</keyword>
<dbReference type="EMBL" id="JAEMNX010000022">
    <property type="protein sequence ID" value="MBJ7539231.1"/>
    <property type="molecule type" value="Genomic_DNA"/>
</dbReference>
<dbReference type="GO" id="GO:0000976">
    <property type="term" value="F:transcription cis-regulatory region binding"/>
    <property type="evidence" value="ECO:0007669"/>
    <property type="project" value="TreeGrafter"/>
</dbReference>
<reference evidence="6" key="1">
    <citation type="submission" date="2020-12" db="EMBL/GenBank/DDBJ databases">
        <title>Marinomonas arctica sp. nov., a psychrotolerant bacterium isolated from the Arctic.</title>
        <authorList>
            <person name="Zhang Y."/>
        </authorList>
    </citation>
    <scope>NUCLEOTIDE SEQUENCE</scope>
    <source>
        <strain evidence="6">C1424</strain>
    </source>
</reference>
<evidence type="ECO:0000256" key="4">
    <source>
        <dbReference type="ARBA" id="ARBA00023163"/>
    </source>
</evidence>
<dbReference type="InterPro" id="IPR000847">
    <property type="entry name" value="LysR_HTH_N"/>
</dbReference>
<proteinExistence type="inferred from homology"/>
<dbReference type="AlphaFoldDB" id="A0A934N7N0"/>
<comment type="similarity">
    <text evidence="1">Belongs to the LysR transcriptional regulatory family.</text>
</comment>